<organism evidence="2 3">
    <name type="scientific">Photobacterium proteolyticum</name>
    <dbReference type="NCBI Taxonomy" id="1903952"/>
    <lineage>
        <taxon>Bacteria</taxon>
        <taxon>Pseudomonadati</taxon>
        <taxon>Pseudomonadota</taxon>
        <taxon>Gammaproteobacteria</taxon>
        <taxon>Vibrionales</taxon>
        <taxon>Vibrionaceae</taxon>
        <taxon>Photobacterium</taxon>
    </lineage>
</organism>
<dbReference type="AlphaFoldDB" id="A0A1Q9GSW0"/>
<evidence type="ECO:0000256" key="1">
    <source>
        <dbReference type="SAM" id="SignalP"/>
    </source>
</evidence>
<accession>A0A1Q9GSW0</accession>
<dbReference type="OrthoDB" id="5875477at2"/>
<dbReference type="Proteomes" id="UP000186905">
    <property type="component" value="Unassembled WGS sequence"/>
</dbReference>
<dbReference type="Pfam" id="PF11306">
    <property type="entry name" value="DUF3108"/>
    <property type="match status" value="1"/>
</dbReference>
<sequence>MLWLGILLYSSSLFAIPSQTFHQCTKALTYDLFFSGHKIGQLSRTLNWQGDKVTIRSYSKVNVLVTKSKFRQNSVVYWSDKQGSFLTQSFTRNITGLMSGNTSATFSLDGLNSSVRRNGKTRRFSSADIPIRDGDAVGTQIRLNLINGKKKFDFKLQDTEDVDHYYFEVKRQEKIDTRYGRLNTFRVEQVRKSDRKLVMWFAPDIDYQLVKATYKRKLLDLKATIVRSNIQCPKTTPLKTADSEITLSRQ</sequence>
<comment type="caution">
    <text evidence="2">The sequence shown here is derived from an EMBL/GenBank/DDBJ whole genome shotgun (WGS) entry which is preliminary data.</text>
</comment>
<keyword evidence="3" id="KW-1185">Reference proteome</keyword>
<gene>
    <name evidence="2" type="ORF">BIT28_04605</name>
</gene>
<evidence type="ECO:0000313" key="3">
    <source>
        <dbReference type="Proteomes" id="UP000186905"/>
    </source>
</evidence>
<proteinExistence type="predicted"/>
<dbReference type="STRING" id="1903952.BIT28_04605"/>
<reference evidence="2 3" key="1">
    <citation type="submission" date="2016-09" db="EMBL/GenBank/DDBJ databases">
        <title>Photobacterium proteolyticum sp. nov. a protease producing bacterium isolated from ocean sediments of Laizhou Bay.</title>
        <authorList>
            <person name="Li Y."/>
        </authorList>
    </citation>
    <scope>NUCLEOTIDE SEQUENCE [LARGE SCALE GENOMIC DNA]</scope>
    <source>
        <strain evidence="2 3">13-12</strain>
    </source>
</reference>
<feature type="signal peptide" evidence="1">
    <location>
        <begin position="1"/>
        <end position="15"/>
    </location>
</feature>
<name>A0A1Q9GSW0_9GAMM</name>
<keyword evidence="1" id="KW-0732">Signal</keyword>
<feature type="chain" id="PRO_5012322168" description="DUF3108 domain-containing protein" evidence="1">
    <location>
        <begin position="16"/>
        <end position="250"/>
    </location>
</feature>
<dbReference type="InterPro" id="IPR021457">
    <property type="entry name" value="DUF3108"/>
</dbReference>
<evidence type="ECO:0000313" key="2">
    <source>
        <dbReference type="EMBL" id="OLQ77782.1"/>
    </source>
</evidence>
<protein>
    <recommendedName>
        <fullName evidence="4">DUF3108 domain-containing protein</fullName>
    </recommendedName>
</protein>
<dbReference type="EMBL" id="MJIL01000060">
    <property type="protein sequence ID" value="OLQ77782.1"/>
    <property type="molecule type" value="Genomic_DNA"/>
</dbReference>
<evidence type="ECO:0008006" key="4">
    <source>
        <dbReference type="Google" id="ProtNLM"/>
    </source>
</evidence>